<dbReference type="OrthoDB" id="411064at2759"/>
<dbReference type="InterPro" id="IPR011234">
    <property type="entry name" value="Fumarylacetoacetase-like_C"/>
</dbReference>
<evidence type="ECO:0000256" key="1">
    <source>
        <dbReference type="ARBA" id="ARBA00010211"/>
    </source>
</evidence>
<evidence type="ECO:0000259" key="3">
    <source>
        <dbReference type="Pfam" id="PF01557"/>
    </source>
</evidence>
<dbReference type="GeneID" id="34519657"/>
<accession>W6MJU5</accession>
<dbReference type="RefSeq" id="XP_022458269.1">
    <property type="nucleotide sequence ID" value="XM_022604493.1"/>
</dbReference>
<keyword evidence="2" id="KW-0479">Metal-binding</keyword>
<dbReference type="HOGENOM" id="CLU_028458_2_1_1"/>
<dbReference type="InterPro" id="IPR036663">
    <property type="entry name" value="Fumarylacetoacetase_C_sf"/>
</dbReference>
<gene>
    <name evidence="4" type="ORF">KUCA_T00002234001</name>
</gene>
<dbReference type="Gene3D" id="3.90.850.10">
    <property type="entry name" value="Fumarylacetoacetase-like, C-terminal domain"/>
    <property type="match status" value="1"/>
</dbReference>
<dbReference type="AlphaFoldDB" id="W6MJU5"/>
<dbReference type="GO" id="GO:0046872">
    <property type="term" value="F:metal ion binding"/>
    <property type="evidence" value="ECO:0007669"/>
    <property type="project" value="UniProtKB-KW"/>
</dbReference>
<evidence type="ECO:0000313" key="5">
    <source>
        <dbReference type="Proteomes" id="UP000019384"/>
    </source>
</evidence>
<dbReference type="Pfam" id="PF01557">
    <property type="entry name" value="FAA_hydrolase"/>
    <property type="match status" value="1"/>
</dbReference>
<protein>
    <recommendedName>
        <fullName evidence="3">Fumarylacetoacetase-like C-terminal domain-containing protein</fullName>
    </recommendedName>
</protein>
<feature type="domain" description="Fumarylacetoacetase-like C-terminal" evidence="3">
    <location>
        <begin position="79"/>
        <end position="289"/>
    </location>
</feature>
<dbReference type="GO" id="GO:0006107">
    <property type="term" value="P:oxaloacetate metabolic process"/>
    <property type="evidence" value="ECO:0007669"/>
    <property type="project" value="UniProtKB-ARBA"/>
</dbReference>
<dbReference type="GO" id="GO:0050163">
    <property type="term" value="F:oxaloacetate tautomerase activity"/>
    <property type="evidence" value="ECO:0007669"/>
    <property type="project" value="UniProtKB-ARBA"/>
</dbReference>
<evidence type="ECO:0000256" key="2">
    <source>
        <dbReference type="ARBA" id="ARBA00022723"/>
    </source>
</evidence>
<reference evidence="4" key="1">
    <citation type="submission" date="2013-12" db="EMBL/GenBank/DDBJ databases">
        <authorList>
            <person name="Genoscope - CEA"/>
        </authorList>
    </citation>
    <scope>NUCLEOTIDE SEQUENCE</scope>
    <source>
        <strain evidence="4">CBS 1993</strain>
    </source>
</reference>
<name>W6MJU5_9ASCO</name>
<dbReference type="SUPFAM" id="SSF56529">
    <property type="entry name" value="FAH"/>
    <property type="match status" value="1"/>
</dbReference>
<dbReference type="FunFam" id="3.90.850.10:FF:000002">
    <property type="entry name" value="2-hydroxyhepta-2,4-diene-1,7-dioate isomerase"/>
    <property type="match status" value="1"/>
</dbReference>
<proteinExistence type="inferred from homology"/>
<keyword evidence="5" id="KW-1185">Reference proteome</keyword>
<dbReference type="PANTHER" id="PTHR11820">
    <property type="entry name" value="ACYLPYRUVASE"/>
    <property type="match status" value="1"/>
</dbReference>
<dbReference type="Proteomes" id="UP000019384">
    <property type="component" value="Unassembled WGS sequence"/>
</dbReference>
<reference evidence="4" key="2">
    <citation type="submission" date="2014-02" db="EMBL/GenBank/DDBJ databases">
        <title>Complete DNA sequence of /Kuraishia capsulata/ illustrates novel genomic features among budding yeasts (/Saccharomycotina/).</title>
        <authorList>
            <person name="Morales L."/>
            <person name="Noel B."/>
            <person name="Porcel B."/>
            <person name="Marcet-Houben M."/>
            <person name="Hullo M-F."/>
            <person name="Sacerdot C."/>
            <person name="Tekaia F."/>
            <person name="Leh-Louis V."/>
            <person name="Despons L."/>
            <person name="Khanna V."/>
            <person name="Aury J-M."/>
            <person name="Barbe V."/>
            <person name="Couloux A."/>
            <person name="Labadie K."/>
            <person name="Pelletier E."/>
            <person name="Souciet J-L."/>
            <person name="Boekhout T."/>
            <person name="Gabaldon T."/>
            <person name="Wincker P."/>
            <person name="Dujon B."/>
        </authorList>
    </citation>
    <scope>NUCLEOTIDE SEQUENCE</scope>
    <source>
        <strain evidence="4">CBS 1993</strain>
    </source>
</reference>
<dbReference type="EMBL" id="HG793126">
    <property type="protein sequence ID" value="CDK26263.1"/>
    <property type="molecule type" value="Genomic_DNA"/>
</dbReference>
<evidence type="ECO:0000313" key="4">
    <source>
        <dbReference type="EMBL" id="CDK26263.1"/>
    </source>
</evidence>
<sequence length="292" mass="31607">MVAWKRLIRFVAEDGKIYQGQPIGSPSEDIGKLFSEGAKIQANVITGDIFHDAIVTEQILEVKKLLGPLTPAQVPLLKCVGLNYMKHIREANRTPPPYPSIFFKAGTAVADHGEPIPVPKIAQDGQLDYEGELCVVIGKTGKDIKKEDALDYVLGYTAGNDVSARFWQRKPEFAGRVPQWNFSKGFDKWAPLGPVLVSSEVITSPGKLDLKTLVNGEIRQHTNTDDLIFDIPAIIAFISQGTTLQAGTVIMSGTPGGVGIAASGTPRPLNDGDVVEITIEEIGTLSNKMQFV</sequence>
<dbReference type="PANTHER" id="PTHR11820:SF100">
    <property type="entry name" value="FUMARYLACETOACETATE HYDROLASE FAMILY PROTEIN (AFU_ORTHOLOGUE AFUA_4G01490)"/>
    <property type="match status" value="1"/>
</dbReference>
<dbReference type="STRING" id="1382522.W6MJU5"/>
<comment type="similarity">
    <text evidence="1">Belongs to the FAH family.</text>
</comment>
<organism evidence="4 5">
    <name type="scientific">Kuraishia capsulata CBS 1993</name>
    <dbReference type="NCBI Taxonomy" id="1382522"/>
    <lineage>
        <taxon>Eukaryota</taxon>
        <taxon>Fungi</taxon>
        <taxon>Dikarya</taxon>
        <taxon>Ascomycota</taxon>
        <taxon>Saccharomycotina</taxon>
        <taxon>Pichiomycetes</taxon>
        <taxon>Pichiales</taxon>
        <taxon>Pichiaceae</taxon>
        <taxon>Kuraishia</taxon>
    </lineage>
</organism>